<comment type="caution">
    <text evidence="9">The sequence shown here is derived from an EMBL/GenBank/DDBJ whole genome shotgun (WGS) entry which is preliminary data.</text>
</comment>
<comment type="similarity">
    <text evidence="2 8">Belongs to the 4-toluene sulfonate uptake permease (TSUP) (TC 2.A.102) family.</text>
</comment>
<organism evidence="9 10">
    <name type="scientific">Sabulicella glaciei</name>
    <dbReference type="NCBI Taxonomy" id="2984948"/>
    <lineage>
        <taxon>Bacteria</taxon>
        <taxon>Pseudomonadati</taxon>
        <taxon>Pseudomonadota</taxon>
        <taxon>Alphaproteobacteria</taxon>
        <taxon>Acetobacterales</taxon>
        <taxon>Acetobacteraceae</taxon>
        <taxon>Sabulicella</taxon>
    </lineage>
</organism>
<evidence type="ECO:0000256" key="3">
    <source>
        <dbReference type="ARBA" id="ARBA00022448"/>
    </source>
</evidence>
<dbReference type="PANTHER" id="PTHR30269:SF37">
    <property type="entry name" value="MEMBRANE TRANSPORTER PROTEIN"/>
    <property type="match status" value="1"/>
</dbReference>
<keyword evidence="10" id="KW-1185">Reference proteome</keyword>
<keyword evidence="3" id="KW-0813">Transport</keyword>
<evidence type="ECO:0000256" key="1">
    <source>
        <dbReference type="ARBA" id="ARBA00004651"/>
    </source>
</evidence>
<dbReference type="EMBL" id="JAPFQI010000001">
    <property type="protein sequence ID" value="MCW8084600.1"/>
    <property type="molecule type" value="Genomic_DNA"/>
</dbReference>
<feature type="transmembrane region" description="Helical" evidence="8">
    <location>
        <begin position="44"/>
        <end position="63"/>
    </location>
</feature>
<evidence type="ECO:0000313" key="10">
    <source>
        <dbReference type="Proteomes" id="UP001526430"/>
    </source>
</evidence>
<evidence type="ECO:0000256" key="7">
    <source>
        <dbReference type="ARBA" id="ARBA00023136"/>
    </source>
</evidence>
<feature type="transmembrane region" description="Helical" evidence="8">
    <location>
        <begin position="12"/>
        <end position="38"/>
    </location>
</feature>
<gene>
    <name evidence="9" type="ORF">OF850_03080</name>
</gene>
<dbReference type="Proteomes" id="UP001526430">
    <property type="component" value="Unassembled WGS sequence"/>
</dbReference>
<evidence type="ECO:0000256" key="6">
    <source>
        <dbReference type="ARBA" id="ARBA00022989"/>
    </source>
</evidence>
<accession>A0ABT3NR15</accession>
<dbReference type="InterPro" id="IPR002781">
    <property type="entry name" value="TM_pro_TauE-like"/>
</dbReference>
<keyword evidence="5 8" id="KW-0812">Transmembrane</keyword>
<evidence type="ECO:0000313" key="9">
    <source>
        <dbReference type="EMBL" id="MCW8084600.1"/>
    </source>
</evidence>
<keyword evidence="4 8" id="KW-1003">Cell membrane</keyword>
<feature type="transmembrane region" description="Helical" evidence="8">
    <location>
        <begin position="225"/>
        <end position="242"/>
    </location>
</feature>
<reference evidence="9 10" key="1">
    <citation type="submission" date="2022-10" db="EMBL/GenBank/DDBJ databases">
        <title>Roseococcus glaciei nov., sp. nov., isolated from glacier.</title>
        <authorList>
            <person name="Liu Q."/>
            <person name="Xin Y.-H."/>
        </authorList>
    </citation>
    <scope>NUCLEOTIDE SEQUENCE [LARGE SCALE GENOMIC DNA]</scope>
    <source>
        <strain evidence="9 10">MDT2-1-1</strain>
    </source>
</reference>
<dbReference type="PANTHER" id="PTHR30269">
    <property type="entry name" value="TRANSMEMBRANE PROTEIN YFCA"/>
    <property type="match status" value="1"/>
</dbReference>
<dbReference type="RefSeq" id="WP_301588249.1">
    <property type="nucleotide sequence ID" value="NZ_JAPFQI010000001.1"/>
</dbReference>
<evidence type="ECO:0000256" key="2">
    <source>
        <dbReference type="ARBA" id="ARBA00009142"/>
    </source>
</evidence>
<dbReference type="Pfam" id="PF01925">
    <property type="entry name" value="TauE"/>
    <property type="match status" value="1"/>
</dbReference>
<evidence type="ECO:0000256" key="5">
    <source>
        <dbReference type="ARBA" id="ARBA00022692"/>
    </source>
</evidence>
<dbReference type="InterPro" id="IPR052017">
    <property type="entry name" value="TSUP"/>
</dbReference>
<feature type="transmembrane region" description="Helical" evidence="8">
    <location>
        <begin position="134"/>
        <end position="157"/>
    </location>
</feature>
<feature type="transmembrane region" description="Helical" evidence="8">
    <location>
        <begin position="197"/>
        <end position="218"/>
    </location>
</feature>
<sequence>MLADALLLSGACFVAAFCAGMAGFAFVLVGAGLLLQFLPPATTAPVLVLGSFVVQSIALKAMWDHVDWQVLRRWMLFAIPGMPLGVWLLAHVPAGPMTAGVGALLVVYAGYMLARIGLRLPAPSLQGGPAADGAVGFASGILGGIGGYVGALPAMWADAQGLDKLATRGLLQPFIVFMQLLTLPALMWAGFFTREAVWLSLAALPGMLAGMWLGLAAFRRLPQQGFRLVLLGLLLISGLSLLI</sequence>
<evidence type="ECO:0000256" key="8">
    <source>
        <dbReference type="RuleBase" id="RU363041"/>
    </source>
</evidence>
<evidence type="ECO:0000256" key="4">
    <source>
        <dbReference type="ARBA" id="ARBA00022475"/>
    </source>
</evidence>
<keyword evidence="6 8" id="KW-1133">Transmembrane helix</keyword>
<comment type="subcellular location">
    <subcellularLocation>
        <location evidence="1 8">Cell membrane</location>
        <topology evidence="1 8">Multi-pass membrane protein</topology>
    </subcellularLocation>
</comment>
<name>A0ABT3NR15_9PROT</name>
<keyword evidence="7 8" id="KW-0472">Membrane</keyword>
<feature type="transmembrane region" description="Helical" evidence="8">
    <location>
        <begin position="84"/>
        <end position="114"/>
    </location>
</feature>
<feature type="transmembrane region" description="Helical" evidence="8">
    <location>
        <begin position="169"/>
        <end position="191"/>
    </location>
</feature>
<protein>
    <recommendedName>
        <fullName evidence="8">Probable membrane transporter protein</fullName>
    </recommendedName>
</protein>
<proteinExistence type="inferred from homology"/>